<organism evidence="2">
    <name type="scientific">Downy mildew lesion associated ormycovirus 5</name>
    <dbReference type="NCBI Taxonomy" id="3162773"/>
    <lineage>
        <taxon>Viruses</taxon>
        <taxon>Riboviria</taxon>
        <taxon>Orthornavirae</taxon>
        <taxon>Orpoviricetes</taxon>
        <taxon>Formycovirales</taxon>
        <taxon>Gammaormycoviridae</taxon>
        <taxon>Tormycovirus</taxon>
        <taxon>Tormycovirus duaplasmoparae</taxon>
    </lineage>
</organism>
<gene>
    <name evidence="2" type="primary">ORF2</name>
</gene>
<reference evidence="2" key="2">
    <citation type="submission" date="2022-01" db="EMBL/GenBank/DDBJ databases">
        <authorList>
            <person name="Forgia M."/>
            <person name="Chiapello M."/>
            <person name="Daghino S."/>
            <person name="Pacifico D."/>
            <person name="Crucitti D."/>
            <person name="Oliva D."/>
            <person name="Turina M."/>
        </authorList>
    </citation>
    <scope>NUCLEOTIDE SEQUENCE</scope>
    <source>
        <strain evidence="2">DMGD</strain>
    </source>
</reference>
<evidence type="ECO:0000256" key="1">
    <source>
        <dbReference type="SAM" id="MobiDB-lite"/>
    </source>
</evidence>
<sequence>MKLPNFINVSDALVVSGVIKRIALRLMLYTHGSPAPNDGTLAKLVKATKLRDNNNVPLCQLNTVDGKPRVTFVIPEFKDEDTLSKRNLEILVTLAHYGLGVPIENLYLFKDPAQGTELRFDATTLKMMEDLSASAATPSGAFSGVDVKIGNYQGNLPTMLATMHLLAIKQTFIRKRTPKKGETVFYVTSQELRSVFNQRSGLTNPKSYGSRVVRALLATIVSVSNKRFPGSWIRSNRDRNHVKSDLGLLAILGYTEKVPYNHKLQSVIFTDTTVDPKAQLKLRGKFNKDEFKELSFLEFRSAVSLTCNRIDPKSSDSFEKQISVEPLACKNPQIIKCYDNSKYFKSIDALHRAHAIMVSVGKSTSKSKPIHYEKARNEFLHATAKNPIMDCTGREYSTIKDLPKPLLEFMCALYRFRYKEKRTAEEDLPMEDAPLSSKDAPSTPMGPPAKKVVRPSPKLTRGRQASVDKAKEAKARAESSNRDATSSKRT</sequence>
<feature type="region of interest" description="Disordered" evidence="1">
    <location>
        <begin position="427"/>
        <end position="490"/>
    </location>
</feature>
<dbReference type="EMBL" id="OM272938">
    <property type="protein sequence ID" value="USW07215.1"/>
    <property type="molecule type" value="Genomic_RNA"/>
</dbReference>
<evidence type="ECO:0000313" key="2">
    <source>
        <dbReference type="EMBL" id="USW07215.1"/>
    </source>
</evidence>
<protein>
    <submittedName>
        <fullName evidence="2">Uncharacterized protein</fullName>
    </submittedName>
</protein>
<proteinExistence type="predicted"/>
<accession>A0AAT9QEK8</accession>
<reference evidence="2" key="1">
    <citation type="journal article" date="2022" name="Virus Evol.">
        <title>Three new clades of putative viral RNA-dependent RNA polymerases with rare or unique catalytic triads discovered in libraries of ORFans from powdery mildews and the yeast of oenological interest Starmerella bacillaris.</title>
        <authorList>
            <person name="Forgia M."/>
            <person name="Chiapello M."/>
            <person name="Daghino S."/>
            <person name="Pacifico D."/>
            <person name="Crucitti D."/>
            <person name="Oliva D."/>
            <person name="Ayllon M."/>
            <person name="Turina M."/>
            <person name="Turina M."/>
        </authorList>
    </citation>
    <scope>NUCLEOTIDE SEQUENCE</scope>
    <source>
        <strain evidence="2">DMGD</strain>
    </source>
</reference>
<feature type="compositionally biased region" description="Basic and acidic residues" evidence="1">
    <location>
        <begin position="466"/>
        <end position="481"/>
    </location>
</feature>
<name>A0AAT9QEK8_9VIRU</name>